<sequence>MTATHEKKKGPKPHHGKGNNASEGLAAGLQLNFPLYKKQQSQGPVNHLSPAFVRFKSAEPCESAIHHNQAEKFKPMRIDVSIFVKNVGLLAGEAQNPVGRAGPDLQVTQKKTAADTNSASGQTGTDSFTFLAFMSLLVSQL</sequence>
<comment type="caution">
    <text evidence="2">The sequence shown here is derived from an EMBL/GenBank/DDBJ whole genome shotgun (WGS) entry which is preliminary data.</text>
</comment>
<evidence type="ECO:0000256" key="1">
    <source>
        <dbReference type="SAM" id="MobiDB-lite"/>
    </source>
</evidence>
<organism evidence="2 3">
    <name type="scientific">Plakobranchus ocellatus</name>
    <dbReference type="NCBI Taxonomy" id="259542"/>
    <lineage>
        <taxon>Eukaryota</taxon>
        <taxon>Metazoa</taxon>
        <taxon>Spiralia</taxon>
        <taxon>Lophotrochozoa</taxon>
        <taxon>Mollusca</taxon>
        <taxon>Gastropoda</taxon>
        <taxon>Heterobranchia</taxon>
        <taxon>Euthyneura</taxon>
        <taxon>Panpulmonata</taxon>
        <taxon>Sacoglossa</taxon>
        <taxon>Placobranchoidea</taxon>
        <taxon>Plakobranchidae</taxon>
        <taxon>Plakobranchus</taxon>
    </lineage>
</organism>
<reference evidence="2 3" key="1">
    <citation type="journal article" date="2021" name="Elife">
        <title>Chloroplast acquisition without the gene transfer in kleptoplastic sea slugs, Plakobranchus ocellatus.</title>
        <authorList>
            <person name="Maeda T."/>
            <person name="Takahashi S."/>
            <person name="Yoshida T."/>
            <person name="Shimamura S."/>
            <person name="Takaki Y."/>
            <person name="Nagai Y."/>
            <person name="Toyoda A."/>
            <person name="Suzuki Y."/>
            <person name="Arimoto A."/>
            <person name="Ishii H."/>
            <person name="Satoh N."/>
            <person name="Nishiyama T."/>
            <person name="Hasebe M."/>
            <person name="Maruyama T."/>
            <person name="Minagawa J."/>
            <person name="Obokata J."/>
            <person name="Shigenobu S."/>
        </authorList>
    </citation>
    <scope>NUCLEOTIDE SEQUENCE [LARGE SCALE GENOMIC DNA]</scope>
</reference>
<feature type="region of interest" description="Disordered" evidence="1">
    <location>
        <begin position="1"/>
        <end position="23"/>
    </location>
</feature>
<evidence type="ECO:0000313" key="3">
    <source>
        <dbReference type="Proteomes" id="UP000735302"/>
    </source>
</evidence>
<gene>
    <name evidence="2" type="ORF">PoB_002626000</name>
</gene>
<dbReference type="AlphaFoldDB" id="A0AAV3ZV70"/>
<dbReference type="EMBL" id="BLXT01003024">
    <property type="protein sequence ID" value="GFN99754.1"/>
    <property type="molecule type" value="Genomic_DNA"/>
</dbReference>
<evidence type="ECO:0000313" key="2">
    <source>
        <dbReference type="EMBL" id="GFN99754.1"/>
    </source>
</evidence>
<dbReference type="Proteomes" id="UP000735302">
    <property type="component" value="Unassembled WGS sequence"/>
</dbReference>
<accession>A0AAV3ZV70</accession>
<feature type="compositionally biased region" description="Basic residues" evidence="1">
    <location>
        <begin position="1"/>
        <end position="17"/>
    </location>
</feature>
<name>A0AAV3ZV70_9GAST</name>
<keyword evidence="3" id="KW-1185">Reference proteome</keyword>
<protein>
    <submittedName>
        <fullName evidence="2">Uncharacterized protein</fullName>
    </submittedName>
</protein>
<proteinExistence type="predicted"/>